<protein>
    <submittedName>
        <fullName evidence="2">Uncharacterized protein</fullName>
    </submittedName>
</protein>
<proteinExistence type="predicted"/>
<dbReference type="AlphaFoldDB" id="A0A7U2QUK7"/>
<organism evidence="2 3">
    <name type="scientific">Aspergillus flavus (strain ATCC 200026 / FGSC A1120 / IAM 13836 / NRRL 3357 / JCM 12722 / SRRC 167)</name>
    <dbReference type="NCBI Taxonomy" id="332952"/>
    <lineage>
        <taxon>Eukaryota</taxon>
        <taxon>Fungi</taxon>
        <taxon>Dikarya</taxon>
        <taxon>Ascomycota</taxon>
        <taxon>Pezizomycotina</taxon>
        <taxon>Eurotiomycetes</taxon>
        <taxon>Eurotiomycetidae</taxon>
        <taxon>Eurotiales</taxon>
        <taxon>Aspergillaceae</taxon>
        <taxon>Aspergillus</taxon>
        <taxon>Aspergillus subgen. Circumdati</taxon>
    </lineage>
</organism>
<reference evidence="3" key="1">
    <citation type="journal article" date="2021" name="G3 (Bethesda)">
        <title>Chromosome assembled and annotated genome sequence of Aspergillus flavus NRRL 3357.</title>
        <authorList>
            <person name="Skerker J.M."/>
            <person name="Pianalto K.M."/>
            <person name="Mondo S.J."/>
            <person name="Yang K."/>
            <person name="Arkin A.P."/>
            <person name="Keller N.P."/>
            <person name="Grigoriev I.V."/>
            <person name="Louise Glass N.L."/>
        </authorList>
    </citation>
    <scope>NUCLEOTIDE SEQUENCE [LARGE SCALE GENOMIC DNA]</scope>
    <source>
        <strain evidence="3">ATCC 200026 / FGSC A1120 / IAM 13836 / NRRL 3357 / JCM 12722 / SRRC 167</strain>
    </source>
</reference>
<evidence type="ECO:0000256" key="1">
    <source>
        <dbReference type="SAM" id="MobiDB-lite"/>
    </source>
</evidence>
<name>A0A7U2QUK7_ASPFN</name>
<evidence type="ECO:0000313" key="3">
    <source>
        <dbReference type="Proteomes" id="UP000596276"/>
    </source>
</evidence>
<accession>A0A7U2QUK7</accession>
<evidence type="ECO:0000313" key="2">
    <source>
        <dbReference type="EMBL" id="QRD84957.1"/>
    </source>
</evidence>
<dbReference type="Proteomes" id="UP000596276">
    <property type="component" value="Chromosome 5"/>
</dbReference>
<keyword evidence="3" id="KW-1185">Reference proteome</keyword>
<sequence>MNKHHINAHCGKDWRYLRRPPPAAALPPPRHRTASVGLSTADKRVPMASPRLRTQTLCCLASEDLPTCQWRGFHSSSKCKGGCESNEAEVGTIAARCPLVYQAAC</sequence>
<gene>
    <name evidence="2" type="ORF">F9C07_1719239</name>
</gene>
<dbReference type="EMBL" id="CP044621">
    <property type="protein sequence ID" value="QRD84957.1"/>
    <property type="molecule type" value="Genomic_DNA"/>
</dbReference>
<feature type="region of interest" description="Disordered" evidence="1">
    <location>
        <begin position="20"/>
        <end position="46"/>
    </location>
</feature>
<dbReference type="VEuPathDB" id="FungiDB:F9C07_1719239"/>